<feature type="transmembrane region" description="Helical" evidence="2">
    <location>
        <begin position="253"/>
        <end position="274"/>
    </location>
</feature>
<feature type="compositionally biased region" description="Low complexity" evidence="1">
    <location>
        <begin position="221"/>
        <end position="239"/>
    </location>
</feature>
<dbReference type="Proteomes" id="UP000092460">
    <property type="component" value="Unassembled WGS sequence"/>
</dbReference>
<dbReference type="STRING" id="67801.A0A1B0ALS9"/>
<evidence type="ECO:0000256" key="2">
    <source>
        <dbReference type="SAM" id="Phobius"/>
    </source>
</evidence>
<reference evidence="3" key="2">
    <citation type="submission" date="2020-05" db="UniProtKB">
        <authorList>
            <consortium name="EnsemblMetazoa"/>
        </authorList>
    </citation>
    <scope>IDENTIFICATION</scope>
    <source>
        <strain evidence="3">IAEA</strain>
    </source>
</reference>
<dbReference type="EnsemblMetazoa" id="GPPI001075-RA">
    <property type="protein sequence ID" value="GPPI001075-PA"/>
    <property type="gene ID" value="GPPI001075"/>
</dbReference>
<keyword evidence="4" id="KW-1185">Reference proteome</keyword>
<evidence type="ECO:0000313" key="3">
    <source>
        <dbReference type="EnsemblMetazoa" id="GPPI001075-PA"/>
    </source>
</evidence>
<feature type="compositionally biased region" description="Polar residues" evidence="1">
    <location>
        <begin position="10"/>
        <end position="22"/>
    </location>
</feature>
<feature type="compositionally biased region" description="Polar residues" evidence="1">
    <location>
        <begin position="210"/>
        <end position="220"/>
    </location>
</feature>
<organism evidence="3 4">
    <name type="scientific">Glossina palpalis gambiensis</name>
    <dbReference type="NCBI Taxonomy" id="67801"/>
    <lineage>
        <taxon>Eukaryota</taxon>
        <taxon>Metazoa</taxon>
        <taxon>Ecdysozoa</taxon>
        <taxon>Arthropoda</taxon>
        <taxon>Hexapoda</taxon>
        <taxon>Insecta</taxon>
        <taxon>Pterygota</taxon>
        <taxon>Neoptera</taxon>
        <taxon>Endopterygota</taxon>
        <taxon>Diptera</taxon>
        <taxon>Brachycera</taxon>
        <taxon>Muscomorpha</taxon>
        <taxon>Hippoboscoidea</taxon>
        <taxon>Glossinidae</taxon>
        <taxon>Glossina</taxon>
    </lineage>
</organism>
<sequence length="275" mass="27927">MIPPPPPAVQSISTPGSSTTTFKTPLLPMPTLEDIEAATVSQPLIAGSIRKYPSTSATTNVIPLSMPPPSLGVGPGPPPGVVGIASSLTPTATSAVVATGNLVSLTSTNIDATTCGTLKSTAKLQTPATLTATSNIAAGNNNCNTAATTSTSVSGNSGTSVPPPPPPSHTLLTSTASSSKNSSRSNLQHRPASPKCCACFGSGNKQGRNSYNNNSANTHPTKSSGSTLSTKSNTAGNTTKKNRRRHRKHNSQTIWSAVLTNLGICALLLAYTLLD</sequence>
<evidence type="ECO:0000313" key="4">
    <source>
        <dbReference type="Proteomes" id="UP000092460"/>
    </source>
</evidence>
<keyword evidence="2" id="KW-1133">Transmembrane helix</keyword>
<dbReference type="EMBL" id="JXJN01000093">
    <property type="status" value="NOT_ANNOTATED_CDS"/>
    <property type="molecule type" value="Genomic_DNA"/>
</dbReference>
<name>A0A1B0ALS9_9MUSC</name>
<reference evidence="4" key="1">
    <citation type="submission" date="2015-01" db="EMBL/GenBank/DDBJ databases">
        <authorList>
            <person name="Aksoy S."/>
            <person name="Warren W."/>
            <person name="Wilson R.K."/>
        </authorList>
    </citation>
    <scope>NUCLEOTIDE SEQUENCE [LARGE SCALE GENOMIC DNA]</scope>
    <source>
        <strain evidence="4">IAEA</strain>
    </source>
</reference>
<proteinExistence type="predicted"/>
<feature type="region of interest" description="Disordered" evidence="1">
    <location>
        <begin position="210"/>
        <end position="250"/>
    </location>
</feature>
<feature type="region of interest" description="Disordered" evidence="1">
    <location>
        <begin position="1"/>
        <end position="22"/>
    </location>
</feature>
<dbReference type="VEuPathDB" id="VectorBase:GPPI001075"/>
<feature type="compositionally biased region" description="Low complexity" evidence="1">
    <location>
        <begin position="169"/>
        <end position="186"/>
    </location>
</feature>
<dbReference type="AlphaFoldDB" id="A0A1B0ALS9"/>
<evidence type="ECO:0000256" key="1">
    <source>
        <dbReference type="SAM" id="MobiDB-lite"/>
    </source>
</evidence>
<feature type="region of interest" description="Disordered" evidence="1">
    <location>
        <begin position="147"/>
        <end position="193"/>
    </location>
</feature>
<keyword evidence="2" id="KW-0812">Transmembrane</keyword>
<feature type="compositionally biased region" description="Basic residues" evidence="1">
    <location>
        <begin position="240"/>
        <end position="250"/>
    </location>
</feature>
<dbReference type="EMBL" id="JXJN01000092">
    <property type="status" value="NOT_ANNOTATED_CDS"/>
    <property type="molecule type" value="Genomic_DNA"/>
</dbReference>
<protein>
    <submittedName>
        <fullName evidence="3">Uncharacterized protein</fullName>
    </submittedName>
</protein>
<accession>A0A1B0ALS9</accession>
<feature type="compositionally biased region" description="Low complexity" evidence="1">
    <location>
        <begin position="147"/>
        <end position="160"/>
    </location>
</feature>
<keyword evidence="2" id="KW-0472">Membrane</keyword>